<protein>
    <submittedName>
        <fullName evidence="2">Uncharacterized protein</fullName>
    </submittedName>
</protein>
<dbReference type="Gene3D" id="1.20.120.20">
    <property type="entry name" value="Apolipoprotein"/>
    <property type="match status" value="1"/>
</dbReference>
<dbReference type="STRING" id="1610493.RPIT_13135"/>
<dbReference type="KEGG" id="tfl:RPIT_13135"/>
<dbReference type="AlphaFoldDB" id="A0A1Q2CHQ1"/>
<accession>A0A1Q2CHQ1</accession>
<dbReference type="Proteomes" id="UP000188324">
    <property type="component" value="Chromosome"/>
</dbReference>
<name>A0A1Q2CHQ1_9ACTN</name>
<evidence type="ECO:0000256" key="1">
    <source>
        <dbReference type="SAM" id="MobiDB-lite"/>
    </source>
</evidence>
<organism evidence="2 3">
    <name type="scientific">Tessaracoccus flavus</name>
    <dbReference type="NCBI Taxonomy" id="1610493"/>
    <lineage>
        <taxon>Bacteria</taxon>
        <taxon>Bacillati</taxon>
        <taxon>Actinomycetota</taxon>
        <taxon>Actinomycetes</taxon>
        <taxon>Propionibacteriales</taxon>
        <taxon>Propionibacteriaceae</taxon>
        <taxon>Tessaracoccus</taxon>
    </lineage>
</organism>
<evidence type="ECO:0000313" key="3">
    <source>
        <dbReference type="Proteomes" id="UP000188324"/>
    </source>
</evidence>
<keyword evidence="3" id="KW-1185">Reference proteome</keyword>
<feature type="compositionally biased region" description="Basic and acidic residues" evidence="1">
    <location>
        <begin position="176"/>
        <end position="191"/>
    </location>
</feature>
<dbReference type="EMBL" id="CP019605">
    <property type="protein sequence ID" value="AQP45634.1"/>
    <property type="molecule type" value="Genomic_DNA"/>
</dbReference>
<dbReference type="OrthoDB" id="3218417at2"/>
<gene>
    <name evidence="2" type="ORF">RPIT_13135</name>
</gene>
<feature type="compositionally biased region" description="Basic and acidic residues" evidence="1">
    <location>
        <begin position="209"/>
        <end position="223"/>
    </location>
</feature>
<feature type="region of interest" description="Disordered" evidence="1">
    <location>
        <begin position="163"/>
        <end position="223"/>
    </location>
</feature>
<dbReference type="Pfam" id="PF12277">
    <property type="entry name" value="DUF3618"/>
    <property type="match status" value="1"/>
</dbReference>
<dbReference type="SUPFAM" id="SSF58113">
    <property type="entry name" value="Apolipoprotein A-I"/>
    <property type="match status" value="1"/>
</dbReference>
<sequence>MSNPDEIRADIARTRAELSENVNALGDSTKPGNIVRSQVDDVKEGARNLKERIFGSNDDPYDQYATSNTGPGVRDKASALMDDAGQAVSDAPMKVKSSTRGNPLAAGLVAAGIGALIGGLIPPTRFEKEKASEIADQAQPLVDEVKQLATEAKDNLAPLASEAAESVKGTAQTAADEVKTEATSAKDEVADQAKSSADNVKADAQSAVDETKSEVDEKRDSSF</sequence>
<proteinExistence type="predicted"/>
<evidence type="ECO:0000313" key="2">
    <source>
        <dbReference type="EMBL" id="AQP45634.1"/>
    </source>
</evidence>
<reference evidence="2 3" key="1">
    <citation type="journal article" date="2016" name="Int. J. Syst. Evol. Microbiol.">
        <title>Tessaracoccus flavus sp. nov., isolated from the drainage system of a lindane-producing factory.</title>
        <authorList>
            <person name="Kumari R."/>
            <person name="Singh P."/>
            <person name="Schumann P."/>
            <person name="Lal R."/>
        </authorList>
    </citation>
    <scope>NUCLEOTIDE SEQUENCE [LARGE SCALE GENOMIC DNA]</scope>
    <source>
        <strain evidence="2 3">RP1T</strain>
    </source>
</reference>
<dbReference type="RefSeq" id="WP_077343844.1">
    <property type="nucleotide sequence ID" value="NZ_CP019605.1"/>
</dbReference>
<dbReference type="InterPro" id="IPR022062">
    <property type="entry name" value="DUF3618"/>
</dbReference>